<dbReference type="Gene3D" id="1.10.10.10">
    <property type="entry name" value="Winged helix-like DNA-binding domain superfamily/Winged helix DNA-binding domain"/>
    <property type="match status" value="1"/>
</dbReference>
<name>G5IGT7_9FIRM</name>
<dbReference type="Proteomes" id="UP000005384">
    <property type="component" value="Unassembled WGS sequence"/>
</dbReference>
<reference evidence="3 4" key="1">
    <citation type="submission" date="2011-08" db="EMBL/GenBank/DDBJ databases">
        <title>The Genome Sequence of Clostridium hathewayi WAL-18680.</title>
        <authorList>
            <consortium name="The Broad Institute Genome Sequencing Platform"/>
            <person name="Earl A."/>
            <person name="Ward D."/>
            <person name="Feldgarden M."/>
            <person name="Gevers D."/>
            <person name="Finegold S.M."/>
            <person name="Summanen P.H."/>
            <person name="Molitoris D.R."/>
            <person name="Song M."/>
            <person name="Daigneault M."/>
            <person name="Allen-Vercoe E."/>
            <person name="Young S.K."/>
            <person name="Zeng Q."/>
            <person name="Gargeya S."/>
            <person name="Fitzgerald M."/>
            <person name="Haas B."/>
            <person name="Abouelleil A."/>
            <person name="Alvarado L."/>
            <person name="Arachchi H.M."/>
            <person name="Berlin A."/>
            <person name="Brown A."/>
            <person name="Chapman S.B."/>
            <person name="Chen Z."/>
            <person name="Dunbar C."/>
            <person name="Freedman E."/>
            <person name="Gearin G."/>
            <person name="Gellesch M."/>
            <person name="Goldberg J."/>
            <person name="Griggs A."/>
            <person name="Gujja S."/>
            <person name="Heiman D."/>
            <person name="Howarth C."/>
            <person name="Larson L."/>
            <person name="Lui A."/>
            <person name="MacDonald P.J.P."/>
            <person name="Montmayeur A."/>
            <person name="Murphy C."/>
            <person name="Neiman D."/>
            <person name="Pearson M."/>
            <person name="Priest M."/>
            <person name="Roberts A."/>
            <person name="Saif S."/>
            <person name="Shea T."/>
            <person name="Shenoy N."/>
            <person name="Sisk P."/>
            <person name="Stolte C."/>
            <person name="Sykes S."/>
            <person name="Wortman J."/>
            <person name="Nusbaum C."/>
            <person name="Birren B."/>
        </authorList>
    </citation>
    <scope>NUCLEOTIDE SEQUENCE [LARGE SCALE GENOMIC DNA]</scope>
    <source>
        <strain evidence="3 4">WAL-18680</strain>
    </source>
</reference>
<dbReference type="Pfam" id="PF14502">
    <property type="entry name" value="HTH_41"/>
    <property type="match status" value="1"/>
</dbReference>
<comment type="caution">
    <text evidence="3">The sequence shown here is derived from an EMBL/GenBank/DDBJ whole genome shotgun (WGS) entry which is preliminary data.</text>
</comment>
<dbReference type="InterPro" id="IPR032791">
    <property type="entry name" value="YhfZ_C"/>
</dbReference>
<dbReference type="EMBL" id="ADLN01000066">
    <property type="protein sequence ID" value="EHI59267.1"/>
    <property type="molecule type" value="Genomic_DNA"/>
</dbReference>
<proteinExistence type="predicted"/>
<dbReference type="InterPro" id="IPR036388">
    <property type="entry name" value="WH-like_DNA-bd_sf"/>
</dbReference>
<sequence length="305" mass="34204">MEGYLFQKTGVAIGQLALDLLSRNEGERIPTVSEYQEKFGVSRGTIQNAFKYLKDNGAISIGYHGHLGAYIETIHYGKLQSCCIRKELLGIMPLPYSTTYEGFAAAIYMELEKLNFNMAYSRGAGGRIRLVESGTYQFAVVSQYAAEYSIENGSDIEVALNFGPGSFLSRHVLLLRDTTKEGICDGMRVSYDSASLDQSRITKNITKGKQVELVNIKTQNTVSSLLDGTIDAGIWNYDDIIDNKYRQLKVVRLTDDVYDDKFSTAVIVIKKGDEYMRALLEKYINIPSVLNILKEVREGKRLADY</sequence>
<feature type="domain" description="Uncharacterised protein YhfZ C-terminal" evidence="2">
    <location>
        <begin position="78"/>
        <end position="305"/>
    </location>
</feature>
<dbReference type="AlphaFoldDB" id="G5IGT7"/>
<dbReference type="OrthoDB" id="147067at2"/>
<accession>G5IGT7</accession>
<protein>
    <recommendedName>
        <fullName evidence="5">HTH gntR-type domain-containing protein</fullName>
    </recommendedName>
</protein>
<evidence type="ECO:0008006" key="5">
    <source>
        <dbReference type="Google" id="ProtNLM"/>
    </source>
</evidence>
<dbReference type="PATRIC" id="fig|742737.3.peg.2722"/>
<dbReference type="Pfam" id="PF14503">
    <property type="entry name" value="YhfZ_C"/>
    <property type="match status" value="1"/>
</dbReference>
<dbReference type="InterPro" id="IPR036390">
    <property type="entry name" value="WH_DNA-bd_sf"/>
</dbReference>
<keyword evidence="4" id="KW-1185">Reference proteome</keyword>
<organism evidence="3 4">
    <name type="scientific">Hungatella hathewayi WAL-18680</name>
    <dbReference type="NCBI Taxonomy" id="742737"/>
    <lineage>
        <taxon>Bacteria</taxon>
        <taxon>Bacillati</taxon>
        <taxon>Bacillota</taxon>
        <taxon>Clostridia</taxon>
        <taxon>Lachnospirales</taxon>
        <taxon>Lachnospiraceae</taxon>
        <taxon>Hungatella</taxon>
    </lineage>
</organism>
<dbReference type="Gene3D" id="3.40.190.10">
    <property type="entry name" value="Periplasmic binding protein-like II"/>
    <property type="match status" value="2"/>
</dbReference>
<dbReference type="HOGENOM" id="CLU_073294_1_0_9"/>
<evidence type="ECO:0000313" key="3">
    <source>
        <dbReference type="EMBL" id="EHI59267.1"/>
    </source>
</evidence>
<dbReference type="RefSeq" id="WP_006780694.1">
    <property type="nucleotide sequence ID" value="NZ_CP040506.1"/>
</dbReference>
<feature type="domain" description="YhfZ helix-turn-helix" evidence="1">
    <location>
        <begin position="24"/>
        <end position="71"/>
    </location>
</feature>
<evidence type="ECO:0000259" key="1">
    <source>
        <dbReference type="Pfam" id="PF14502"/>
    </source>
</evidence>
<evidence type="ECO:0000313" key="4">
    <source>
        <dbReference type="Proteomes" id="UP000005384"/>
    </source>
</evidence>
<dbReference type="InterPro" id="IPR041444">
    <property type="entry name" value="HTH_41"/>
</dbReference>
<gene>
    <name evidence="3" type="ORF">HMPREF9473_02715</name>
</gene>
<dbReference type="SUPFAM" id="SSF53850">
    <property type="entry name" value="Periplasmic binding protein-like II"/>
    <property type="match status" value="1"/>
</dbReference>
<dbReference type="SUPFAM" id="SSF46785">
    <property type="entry name" value="Winged helix' DNA-binding domain"/>
    <property type="match status" value="1"/>
</dbReference>
<dbReference type="NCBIfam" id="NF041241">
    <property type="entry name" value="YhfZ_full"/>
    <property type="match status" value="1"/>
</dbReference>
<evidence type="ECO:0000259" key="2">
    <source>
        <dbReference type="Pfam" id="PF14503"/>
    </source>
</evidence>